<keyword evidence="1" id="KW-1133">Transmembrane helix</keyword>
<name>A0A2K2CQA6_BRADI</name>
<dbReference type="Gramene" id="PNT64225">
    <property type="protein sequence ID" value="PNT64225"/>
    <property type="gene ID" value="BRADI_4g26233v3"/>
</dbReference>
<dbReference type="InParanoid" id="A0A2K2CQA6"/>
<sequence length="76" mass="8524">MREIVFFSAVLGHWVNEKNGTMSGLLSSYVMYQVFVYSLGFLCICVTASANIPCFECQDRDVLIVFIGQFSLGNDK</sequence>
<proteinExistence type="predicted"/>
<dbReference type="EnsemblPlants" id="PNT64225">
    <property type="protein sequence ID" value="PNT64225"/>
    <property type="gene ID" value="BRADI_4g26233v3"/>
</dbReference>
<evidence type="ECO:0000313" key="3">
    <source>
        <dbReference type="EnsemblPlants" id="PNT64225"/>
    </source>
</evidence>
<gene>
    <name evidence="2" type="ORF">BRADI_4g26233v3</name>
</gene>
<dbReference type="EMBL" id="CM000883">
    <property type="protein sequence ID" value="PNT64225.1"/>
    <property type="molecule type" value="Genomic_DNA"/>
</dbReference>
<accession>A0A2K2CQA6</accession>
<reference evidence="3" key="3">
    <citation type="submission" date="2018-08" db="UniProtKB">
        <authorList>
            <consortium name="EnsemblPlants"/>
        </authorList>
    </citation>
    <scope>IDENTIFICATION</scope>
    <source>
        <strain evidence="3">cv. Bd21</strain>
    </source>
</reference>
<feature type="transmembrane region" description="Helical" evidence="1">
    <location>
        <begin position="29"/>
        <end position="50"/>
    </location>
</feature>
<dbReference type="AlphaFoldDB" id="A0A2K2CQA6"/>
<dbReference type="Proteomes" id="UP000008810">
    <property type="component" value="Chromosome 4"/>
</dbReference>
<reference evidence="2" key="2">
    <citation type="submission" date="2017-06" db="EMBL/GenBank/DDBJ databases">
        <title>WGS assembly of Brachypodium distachyon.</title>
        <authorList>
            <consortium name="The International Brachypodium Initiative"/>
            <person name="Lucas S."/>
            <person name="Harmon-Smith M."/>
            <person name="Lail K."/>
            <person name="Tice H."/>
            <person name="Grimwood J."/>
            <person name="Bruce D."/>
            <person name="Barry K."/>
            <person name="Shu S."/>
            <person name="Lindquist E."/>
            <person name="Wang M."/>
            <person name="Pitluck S."/>
            <person name="Vogel J.P."/>
            <person name="Garvin D.F."/>
            <person name="Mockler T.C."/>
            <person name="Schmutz J."/>
            <person name="Rokhsar D."/>
            <person name="Bevan M.W."/>
        </authorList>
    </citation>
    <scope>NUCLEOTIDE SEQUENCE</scope>
    <source>
        <strain evidence="2">Bd21</strain>
    </source>
</reference>
<organism evidence="2">
    <name type="scientific">Brachypodium distachyon</name>
    <name type="common">Purple false brome</name>
    <name type="synonym">Trachynia distachya</name>
    <dbReference type="NCBI Taxonomy" id="15368"/>
    <lineage>
        <taxon>Eukaryota</taxon>
        <taxon>Viridiplantae</taxon>
        <taxon>Streptophyta</taxon>
        <taxon>Embryophyta</taxon>
        <taxon>Tracheophyta</taxon>
        <taxon>Spermatophyta</taxon>
        <taxon>Magnoliopsida</taxon>
        <taxon>Liliopsida</taxon>
        <taxon>Poales</taxon>
        <taxon>Poaceae</taxon>
        <taxon>BOP clade</taxon>
        <taxon>Pooideae</taxon>
        <taxon>Stipodae</taxon>
        <taxon>Brachypodieae</taxon>
        <taxon>Brachypodium</taxon>
    </lineage>
</organism>
<reference evidence="2 3" key="1">
    <citation type="journal article" date="2010" name="Nature">
        <title>Genome sequencing and analysis of the model grass Brachypodium distachyon.</title>
        <authorList>
            <consortium name="International Brachypodium Initiative"/>
        </authorList>
    </citation>
    <scope>NUCLEOTIDE SEQUENCE [LARGE SCALE GENOMIC DNA]</scope>
    <source>
        <strain evidence="2 3">Bd21</strain>
    </source>
</reference>
<keyword evidence="1" id="KW-0472">Membrane</keyword>
<protein>
    <submittedName>
        <fullName evidence="2 3">Uncharacterized protein</fullName>
    </submittedName>
</protein>
<keyword evidence="4" id="KW-1185">Reference proteome</keyword>
<keyword evidence="1" id="KW-0812">Transmembrane</keyword>
<evidence type="ECO:0000256" key="1">
    <source>
        <dbReference type="SAM" id="Phobius"/>
    </source>
</evidence>
<evidence type="ECO:0000313" key="4">
    <source>
        <dbReference type="Proteomes" id="UP000008810"/>
    </source>
</evidence>
<evidence type="ECO:0000313" key="2">
    <source>
        <dbReference type="EMBL" id="PNT64225.1"/>
    </source>
</evidence>